<keyword evidence="4" id="KW-1185">Reference proteome</keyword>
<dbReference type="AlphaFoldDB" id="A0A2D3VI28"/>
<feature type="compositionally biased region" description="Low complexity" evidence="1">
    <location>
        <begin position="48"/>
        <end position="58"/>
    </location>
</feature>
<reference evidence="3 4" key="1">
    <citation type="submission" date="2016-03" db="EMBL/GenBank/DDBJ databases">
        <authorList>
            <person name="Ploux O."/>
        </authorList>
    </citation>
    <scope>NUCLEOTIDE SEQUENCE [LARGE SCALE GENOMIC DNA]</scope>
    <source>
        <strain evidence="3 4">URUG2</strain>
    </source>
</reference>
<dbReference type="RefSeq" id="XP_023629573.1">
    <property type="nucleotide sequence ID" value="XM_023773805.1"/>
</dbReference>
<dbReference type="GeneID" id="35603644"/>
<feature type="compositionally biased region" description="Basic and acidic residues" evidence="1">
    <location>
        <begin position="117"/>
        <end position="129"/>
    </location>
</feature>
<evidence type="ECO:0000313" key="3">
    <source>
        <dbReference type="EMBL" id="CZT22849.1"/>
    </source>
</evidence>
<evidence type="ECO:0000259" key="2">
    <source>
        <dbReference type="Pfam" id="PF04927"/>
    </source>
</evidence>
<dbReference type="InterPro" id="IPR007011">
    <property type="entry name" value="LEA_SMP_dom"/>
</dbReference>
<dbReference type="Proteomes" id="UP000225277">
    <property type="component" value="Unassembled WGS sequence"/>
</dbReference>
<organism evidence="3 4">
    <name type="scientific">Ramularia collo-cygni</name>
    <dbReference type="NCBI Taxonomy" id="112498"/>
    <lineage>
        <taxon>Eukaryota</taxon>
        <taxon>Fungi</taxon>
        <taxon>Dikarya</taxon>
        <taxon>Ascomycota</taxon>
        <taxon>Pezizomycotina</taxon>
        <taxon>Dothideomycetes</taxon>
        <taxon>Dothideomycetidae</taxon>
        <taxon>Mycosphaerellales</taxon>
        <taxon>Mycosphaerellaceae</taxon>
        <taxon>Ramularia</taxon>
    </lineage>
</organism>
<feature type="compositionally biased region" description="Basic and acidic residues" evidence="1">
    <location>
        <begin position="12"/>
        <end position="22"/>
    </location>
</feature>
<proteinExistence type="predicted"/>
<dbReference type="OrthoDB" id="2799468at2759"/>
<dbReference type="Pfam" id="PF04927">
    <property type="entry name" value="SMP"/>
    <property type="match status" value="1"/>
</dbReference>
<accession>A0A2D3VI28</accession>
<name>A0A2D3VI28_9PEZI</name>
<dbReference type="STRING" id="112498.A0A2D3VI28"/>
<gene>
    <name evidence="3" type="ORF">RCC_08555</name>
</gene>
<feature type="region of interest" description="Disordered" evidence="1">
    <location>
        <begin position="1"/>
        <end position="67"/>
    </location>
</feature>
<sequence>MQAAPHSITSEDAAHLKSREARATGQAQPPADSISAEAQRLAAENEGATKSKASTTSTDPVEQSVEDRVKNFEKVAADMAEKLERSPESVTKEDAGVVHSREQRAFGSTAKGGIASEVHKVADENEKQR</sequence>
<feature type="domain" description="SMP" evidence="2">
    <location>
        <begin position="88"/>
        <end position="127"/>
    </location>
</feature>
<feature type="compositionally biased region" description="Basic and acidic residues" evidence="1">
    <location>
        <begin position="80"/>
        <end position="104"/>
    </location>
</feature>
<feature type="region of interest" description="Disordered" evidence="1">
    <location>
        <begin position="80"/>
        <end position="129"/>
    </location>
</feature>
<protein>
    <recommendedName>
        <fullName evidence="2">SMP domain-containing protein</fullName>
    </recommendedName>
</protein>
<evidence type="ECO:0000256" key="1">
    <source>
        <dbReference type="SAM" id="MobiDB-lite"/>
    </source>
</evidence>
<evidence type="ECO:0000313" key="4">
    <source>
        <dbReference type="Proteomes" id="UP000225277"/>
    </source>
</evidence>
<dbReference type="EMBL" id="FJUY01000014">
    <property type="protein sequence ID" value="CZT22849.1"/>
    <property type="molecule type" value="Genomic_DNA"/>
</dbReference>